<evidence type="ECO:0000256" key="1">
    <source>
        <dbReference type="ARBA" id="ARBA00023125"/>
    </source>
</evidence>
<comment type="caution">
    <text evidence="2">The sequence shown here is derived from an EMBL/GenBank/DDBJ whole genome shotgun (WGS) entry which is preliminary data.</text>
</comment>
<dbReference type="GO" id="GO:0003677">
    <property type="term" value="F:DNA binding"/>
    <property type="evidence" value="ECO:0007669"/>
    <property type="project" value="UniProtKB-UniRule"/>
</dbReference>
<dbReference type="Gene3D" id="1.10.10.10">
    <property type="entry name" value="Winged helix-like DNA-binding domain superfamily/Winged helix DNA-binding domain"/>
    <property type="match status" value="1"/>
</dbReference>
<dbReference type="SMART" id="SM00862">
    <property type="entry name" value="Trans_reg_C"/>
    <property type="match status" value="1"/>
</dbReference>
<dbReference type="PROSITE" id="PS51755">
    <property type="entry name" value="OMPR_PHOB"/>
    <property type="match status" value="1"/>
</dbReference>
<reference evidence="2 3" key="1">
    <citation type="submission" date="2019-03" db="EMBL/GenBank/DDBJ databases">
        <title>Diversity of the mouse oral microbiome.</title>
        <authorList>
            <person name="Joseph S."/>
            <person name="Aduse-Opoku J."/>
            <person name="Curtis M."/>
            <person name="Wade W."/>
            <person name="Hashim A."/>
        </authorList>
    </citation>
    <scope>NUCLEOTIDE SEQUENCE [LARGE SCALE GENOMIC DNA]</scope>
    <source>
        <strain evidence="2 3">P2318</strain>
    </source>
</reference>
<dbReference type="EMBL" id="SPPV01000066">
    <property type="protein sequence ID" value="TFU45294.1"/>
    <property type="molecule type" value="Genomic_DNA"/>
</dbReference>
<gene>
    <name evidence="2" type="ORF">E4T97_19175</name>
</gene>
<evidence type="ECO:0000313" key="2">
    <source>
        <dbReference type="EMBL" id="TFU45294.1"/>
    </source>
</evidence>
<proteinExistence type="predicted"/>
<sequence>MSVLILFCLKKFYRTAIKGNIELSLIEAKLLKELIVNVGHTVDASTMMQLIWQRDDPYSRNSLHGFIHKLRHYLRHDQSISLINQRGIGYMLTIKA</sequence>
<protein>
    <submittedName>
        <fullName evidence="2">Helix-turn-helix domain-containing protein</fullName>
    </submittedName>
</protein>
<dbReference type="InterPro" id="IPR036388">
    <property type="entry name" value="WH-like_DNA-bd_sf"/>
</dbReference>
<dbReference type="GO" id="GO:0006355">
    <property type="term" value="P:regulation of DNA-templated transcription"/>
    <property type="evidence" value="ECO:0007669"/>
    <property type="project" value="InterPro"/>
</dbReference>
<dbReference type="GO" id="GO:0000160">
    <property type="term" value="P:phosphorelay signal transduction system"/>
    <property type="evidence" value="ECO:0007669"/>
    <property type="project" value="InterPro"/>
</dbReference>
<dbReference type="AlphaFoldDB" id="A0A7K3MLG6"/>
<dbReference type="InterPro" id="IPR001867">
    <property type="entry name" value="OmpR/PhoB-type_DNA-bd"/>
</dbReference>
<dbReference type="SUPFAM" id="SSF46894">
    <property type="entry name" value="C-terminal effector domain of the bipartite response regulators"/>
    <property type="match status" value="1"/>
</dbReference>
<dbReference type="Proteomes" id="UP000298073">
    <property type="component" value="Unassembled WGS sequence"/>
</dbReference>
<evidence type="ECO:0000313" key="3">
    <source>
        <dbReference type="Proteomes" id="UP000298073"/>
    </source>
</evidence>
<accession>A0A7K3MLG6</accession>
<dbReference type="InterPro" id="IPR016032">
    <property type="entry name" value="Sig_transdc_resp-reg_C-effctor"/>
</dbReference>
<name>A0A7K3MLG6_9BACE</name>
<keyword evidence="1" id="KW-0238">DNA-binding</keyword>
<dbReference type="RefSeq" id="WP_135039256.1">
    <property type="nucleotide sequence ID" value="NZ_CANDVQ010000067.1"/>
</dbReference>
<dbReference type="Pfam" id="PF00486">
    <property type="entry name" value="Trans_reg_C"/>
    <property type="match status" value="1"/>
</dbReference>
<organism evidence="2 3">
    <name type="scientific">Bacteroides acidifaciens</name>
    <dbReference type="NCBI Taxonomy" id="85831"/>
    <lineage>
        <taxon>Bacteria</taxon>
        <taxon>Pseudomonadati</taxon>
        <taxon>Bacteroidota</taxon>
        <taxon>Bacteroidia</taxon>
        <taxon>Bacteroidales</taxon>
        <taxon>Bacteroidaceae</taxon>
        <taxon>Bacteroides</taxon>
    </lineage>
</organism>